<organism evidence="4 5">
    <name type="scientific">Candidatus Propionivibrio dominans</name>
    <dbReference type="NCBI Taxonomy" id="2954373"/>
    <lineage>
        <taxon>Bacteria</taxon>
        <taxon>Pseudomonadati</taxon>
        <taxon>Pseudomonadota</taxon>
        <taxon>Betaproteobacteria</taxon>
        <taxon>Rhodocyclales</taxon>
        <taxon>Rhodocyclaceae</taxon>
        <taxon>Propionivibrio</taxon>
    </lineage>
</organism>
<gene>
    <name evidence="4" type="ORF">IPJ48_16700</name>
</gene>
<dbReference type="EMBL" id="JADJNC010000036">
    <property type="protein sequence ID" value="MBK7424584.1"/>
    <property type="molecule type" value="Genomic_DNA"/>
</dbReference>
<evidence type="ECO:0000313" key="5">
    <source>
        <dbReference type="Proteomes" id="UP000886602"/>
    </source>
</evidence>
<accession>A0A9D7F9F8</accession>
<evidence type="ECO:0000313" key="4">
    <source>
        <dbReference type="EMBL" id="MBK7424584.1"/>
    </source>
</evidence>
<dbReference type="Gene3D" id="3.40.50.150">
    <property type="entry name" value="Vaccinia Virus protein VP39"/>
    <property type="match status" value="1"/>
</dbReference>
<protein>
    <submittedName>
        <fullName evidence="4">DNA adenine methylase</fullName>
    </submittedName>
</protein>
<dbReference type="GO" id="GO:0006298">
    <property type="term" value="P:mismatch repair"/>
    <property type="evidence" value="ECO:0007669"/>
    <property type="project" value="TreeGrafter"/>
</dbReference>
<dbReference type="Proteomes" id="UP000886602">
    <property type="component" value="Unassembled WGS sequence"/>
</dbReference>
<dbReference type="SUPFAM" id="SSF53335">
    <property type="entry name" value="S-adenosyl-L-methionine-dependent methyltransferases"/>
    <property type="match status" value="1"/>
</dbReference>
<dbReference type="PANTHER" id="PTHR30481:SF4">
    <property type="entry name" value="SITE-SPECIFIC DNA-METHYLTRANSFERASE (ADENINE-SPECIFIC)"/>
    <property type="match status" value="1"/>
</dbReference>
<dbReference type="Pfam" id="PF02086">
    <property type="entry name" value="MethyltransfD12"/>
    <property type="match status" value="1"/>
</dbReference>
<dbReference type="GO" id="GO:0043565">
    <property type="term" value="F:sequence-specific DNA binding"/>
    <property type="evidence" value="ECO:0007669"/>
    <property type="project" value="TreeGrafter"/>
</dbReference>
<dbReference type="GO" id="GO:0009307">
    <property type="term" value="P:DNA restriction-modification system"/>
    <property type="evidence" value="ECO:0007669"/>
    <property type="project" value="InterPro"/>
</dbReference>
<keyword evidence="3" id="KW-0949">S-adenosyl-L-methionine</keyword>
<dbReference type="GO" id="GO:0032259">
    <property type="term" value="P:methylation"/>
    <property type="evidence" value="ECO:0007669"/>
    <property type="project" value="UniProtKB-KW"/>
</dbReference>
<dbReference type="PRINTS" id="PR00505">
    <property type="entry name" value="D12N6MTFRASE"/>
</dbReference>
<evidence type="ECO:0000256" key="2">
    <source>
        <dbReference type="ARBA" id="ARBA00022679"/>
    </source>
</evidence>
<evidence type="ECO:0000256" key="3">
    <source>
        <dbReference type="ARBA" id="ARBA00022691"/>
    </source>
</evidence>
<dbReference type="PANTHER" id="PTHR30481">
    <property type="entry name" value="DNA ADENINE METHYLASE"/>
    <property type="match status" value="1"/>
</dbReference>
<name>A0A9D7F9F8_9RHOO</name>
<keyword evidence="1 4" id="KW-0489">Methyltransferase</keyword>
<proteinExistence type="predicted"/>
<reference evidence="4" key="1">
    <citation type="submission" date="2020-10" db="EMBL/GenBank/DDBJ databases">
        <title>Connecting structure to function with the recovery of over 1000 high-quality activated sludge metagenome-assembled genomes encoding full-length rRNA genes using long-read sequencing.</title>
        <authorList>
            <person name="Singleton C.M."/>
            <person name="Petriglieri F."/>
            <person name="Kristensen J.M."/>
            <person name="Kirkegaard R.H."/>
            <person name="Michaelsen T.Y."/>
            <person name="Andersen M.H."/>
            <person name="Karst S.M."/>
            <person name="Dueholm M.S."/>
            <person name="Nielsen P.H."/>
            <person name="Albertsen M."/>
        </authorList>
    </citation>
    <scope>NUCLEOTIDE SEQUENCE</scope>
    <source>
        <strain evidence="4">EsbW_18-Q3-R4-48_MAXAC.044</strain>
    </source>
</reference>
<dbReference type="InterPro" id="IPR029063">
    <property type="entry name" value="SAM-dependent_MTases_sf"/>
</dbReference>
<keyword evidence="2" id="KW-0808">Transferase</keyword>
<comment type="caution">
    <text evidence="4">The sequence shown here is derived from an EMBL/GenBank/DDBJ whole genome shotgun (WGS) entry which is preliminary data.</text>
</comment>
<dbReference type="GO" id="GO:0009007">
    <property type="term" value="F:site-specific DNA-methyltransferase (adenine-specific) activity"/>
    <property type="evidence" value="ECO:0007669"/>
    <property type="project" value="UniProtKB-EC"/>
</dbReference>
<dbReference type="InterPro" id="IPR012327">
    <property type="entry name" value="MeTrfase_D12"/>
</dbReference>
<evidence type="ECO:0000256" key="1">
    <source>
        <dbReference type="ARBA" id="ARBA00022603"/>
    </source>
</evidence>
<dbReference type="GO" id="GO:1904047">
    <property type="term" value="F:S-adenosyl-L-methionine binding"/>
    <property type="evidence" value="ECO:0007669"/>
    <property type="project" value="TreeGrafter"/>
</dbReference>
<sequence>MKAPFVWFGGKRTVANEVWESLGDVQSYVEPFAGSLAILLERPETHTGTTETVNDLDMYIANFWRALSCDPEQVAYYAEWPVNECDLHARHLWLVNEGQRQMANNLLIDPAWYDAKIAGWWVWGINSWIGSGWCSGKGPWRVVDGQFVKNKGDAGQGINRQLPHLGDAGQGINRQNQPLFDYMFLLAERLRRVRVACGDWSRVVTDGALSSGAMVGIFLDPPYSTEAHRHLDLYSVDSGTVAHDVRRWAIANGDNPRYRIVLAGYLEEHAMPDSWRVMQWKAAGGYGNNSMTENANKHRECLWFSPNCLDPHVQKGLFDMQSAGQKNYEK</sequence>
<dbReference type="AlphaFoldDB" id="A0A9D7F9F8"/>